<dbReference type="Gene3D" id="3.40.640.10">
    <property type="entry name" value="Type I PLP-dependent aspartate aminotransferase-like (Major domain)"/>
    <property type="match status" value="1"/>
</dbReference>
<feature type="domain" description="HTH gntR-type" evidence="7">
    <location>
        <begin position="25"/>
        <end position="93"/>
    </location>
</feature>
<dbReference type="AlphaFoldDB" id="A0A1A3MYZ0"/>
<dbReference type="Pfam" id="PF00155">
    <property type="entry name" value="Aminotran_1_2"/>
    <property type="match status" value="1"/>
</dbReference>
<evidence type="ECO:0000313" key="9">
    <source>
        <dbReference type="Proteomes" id="UP000093819"/>
    </source>
</evidence>
<sequence length="472" mass="50115">MTSWANSGSRDLHLDLSSVLRPGARGVRELLTTALRDAVRSGRLAVDTTLPPARSLAADLGLARNTVAEAYAALVAEGWLASRQGSGTWVVNGGNRSPTVQPRGTAGTPTHNLLPGSPDVSAFPRSQWLASARRALTSAPNAALRLGDPRGRPELREALAEYLGRTRGVRASPESIMVCAGTRHSVELLAKTFGAARPIAVEVDALFVFRETIASVGAATAPIGLDELGARVDDLERLDTPAALITAAHQYPHGVPLDPARRTAIISWARRTGGYVIEDDYDGEFRYDRQPIGALQGLDPDRVVYLGSVSKTLSPALRLGWMVLPDDLLDAVIATAGGEQFYVNSIDQLTMADFIVTGRYDRHVRRMRASYRRRREILVAAMSGFDVGISGVPAGLHLLLTLPVGAEQTVLRRAAEAGVALAGLARLRHPLAAADAPQRDGVVINFGTPADHEFAGAVGAICHVLRASGLAG</sequence>
<reference evidence="8 9" key="1">
    <citation type="submission" date="2016-06" db="EMBL/GenBank/DDBJ databases">
        <authorList>
            <person name="Kjaerup R.B."/>
            <person name="Dalgaard T.S."/>
            <person name="Juul-Madsen H.R."/>
        </authorList>
    </citation>
    <scope>NUCLEOTIDE SEQUENCE [LARGE SCALE GENOMIC DNA]</scope>
    <source>
        <strain evidence="8 9">1245335.1</strain>
    </source>
</reference>
<dbReference type="Proteomes" id="UP000093819">
    <property type="component" value="Unassembled WGS sequence"/>
</dbReference>
<evidence type="ECO:0000313" key="8">
    <source>
        <dbReference type="EMBL" id="OBK15128.1"/>
    </source>
</evidence>
<dbReference type="InterPro" id="IPR015421">
    <property type="entry name" value="PyrdxlP-dep_Trfase_major"/>
</dbReference>
<evidence type="ECO:0000256" key="1">
    <source>
        <dbReference type="ARBA" id="ARBA00005384"/>
    </source>
</evidence>
<evidence type="ECO:0000256" key="4">
    <source>
        <dbReference type="ARBA" id="ARBA00023125"/>
    </source>
</evidence>
<keyword evidence="5" id="KW-0804">Transcription</keyword>
<dbReference type="PROSITE" id="PS50949">
    <property type="entry name" value="HTH_GNTR"/>
    <property type="match status" value="1"/>
</dbReference>
<dbReference type="CDD" id="cd07377">
    <property type="entry name" value="WHTH_GntR"/>
    <property type="match status" value="1"/>
</dbReference>
<comment type="similarity">
    <text evidence="1">In the C-terminal section; belongs to the class-I pyridoxal-phosphate-dependent aminotransferase family.</text>
</comment>
<dbReference type="PANTHER" id="PTHR46577:SF1">
    <property type="entry name" value="HTH-TYPE TRANSCRIPTIONAL REGULATORY PROTEIN GABR"/>
    <property type="match status" value="1"/>
</dbReference>
<dbReference type="RefSeq" id="WP_065038074.1">
    <property type="nucleotide sequence ID" value="NZ_LZLR01000227.1"/>
</dbReference>
<accession>A0A1A3MYZ0</accession>
<dbReference type="SUPFAM" id="SSF46785">
    <property type="entry name" value="Winged helix' DNA-binding domain"/>
    <property type="match status" value="1"/>
</dbReference>
<evidence type="ECO:0000256" key="6">
    <source>
        <dbReference type="SAM" id="MobiDB-lite"/>
    </source>
</evidence>
<feature type="region of interest" description="Disordered" evidence="6">
    <location>
        <begin position="93"/>
        <end position="117"/>
    </location>
</feature>
<protein>
    <submittedName>
        <fullName evidence="8">GntR family transcriptional regulator</fullName>
    </submittedName>
</protein>
<dbReference type="InterPro" id="IPR000524">
    <property type="entry name" value="Tscrpt_reg_HTH_GntR"/>
</dbReference>
<proteinExistence type="inferred from homology"/>
<dbReference type="GO" id="GO:0003677">
    <property type="term" value="F:DNA binding"/>
    <property type="evidence" value="ECO:0007669"/>
    <property type="project" value="UniProtKB-KW"/>
</dbReference>
<dbReference type="CDD" id="cd00609">
    <property type="entry name" value="AAT_like"/>
    <property type="match status" value="1"/>
</dbReference>
<evidence type="ECO:0000259" key="7">
    <source>
        <dbReference type="PROSITE" id="PS50949"/>
    </source>
</evidence>
<keyword evidence="4" id="KW-0238">DNA-binding</keyword>
<organism evidence="8 9">
    <name type="scientific">Mycobacterium asiaticum</name>
    <dbReference type="NCBI Taxonomy" id="1790"/>
    <lineage>
        <taxon>Bacteria</taxon>
        <taxon>Bacillati</taxon>
        <taxon>Actinomycetota</taxon>
        <taxon>Actinomycetes</taxon>
        <taxon>Mycobacteriales</taxon>
        <taxon>Mycobacteriaceae</taxon>
        <taxon>Mycobacterium</taxon>
    </lineage>
</organism>
<dbReference type="Pfam" id="PF00392">
    <property type="entry name" value="GntR"/>
    <property type="match status" value="1"/>
</dbReference>
<evidence type="ECO:0000256" key="2">
    <source>
        <dbReference type="ARBA" id="ARBA00022898"/>
    </source>
</evidence>
<dbReference type="SMART" id="SM00345">
    <property type="entry name" value="HTH_GNTR"/>
    <property type="match status" value="1"/>
</dbReference>
<dbReference type="EMBL" id="LZLR01000227">
    <property type="protein sequence ID" value="OBK15128.1"/>
    <property type="molecule type" value="Genomic_DNA"/>
</dbReference>
<dbReference type="InterPro" id="IPR036390">
    <property type="entry name" value="WH_DNA-bd_sf"/>
</dbReference>
<evidence type="ECO:0000256" key="5">
    <source>
        <dbReference type="ARBA" id="ARBA00023163"/>
    </source>
</evidence>
<dbReference type="PRINTS" id="PR00035">
    <property type="entry name" value="HTHGNTR"/>
</dbReference>
<dbReference type="InterPro" id="IPR051446">
    <property type="entry name" value="HTH_trans_reg/aminotransferase"/>
</dbReference>
<dbReference type="OrthoDB" id="199743at2"/>
<dbReference type="SUPFAM" id="SSF53383">
    <property type="entry name" value="PLP-dependent transferases"/>
    <property type="match status" value="1"/>
</dbReference>
<dbReference type="InterPro" id="IPR036388">
    <property type="entry name" value="WH-like_DNA-bd_sf"/>
</dbReference>
<name>A0A1A3MYZ0_MYCAS</name>
<keyword evidence="2" id="KW-0663">Pyridoxal phosphate</keyword>
<evidence type="ECO:0000256" key="3">
    <source>
        <dbReference type="ARBA" id="ARBA00023015"/>
    </source>
</evidence>
<keyword evidence="3" id="KW-0805">Transcription regulation</keyword>
<dbReference type="PANTHER" id="PTHR46577">
    <property type="entry name" value="HTH-TYPE TRANSCRIPTIONAL REGULATORY PROTEIN GABR"/>
    <property type="match status" value="1"/>
</dbReference>
<dbReference type="Gene3D" id="1.10.10.10">
    <property type="entry name" value="Winged helix-like DNA-binding domain superfamily/Winged helix DNA-binding domain"/>
    <property type="match status" value="1"/>
</dbReference>
<feature type="compositionally biased region" description="Polar residues" evidence="6">
    <location>
        <begin position="93"/>
        <end position="111"/>
    </location>
</feature>
<dbReference type="GO" id="GO:0003700">
    <property type="term" value="F:DNA-binding transcription factor activity"/>
    <property type="evidence" value="ECO:0007669"/>
    <property type="project" value="InterPro"/>
</dbReference>
<dbReference type="InterPro" id="IPR015424">
    <property type="entry name" value="PyrdxlP-dep_Trfase"/>
</dbReference>
<comment type="caution">
    <text evidence="8">The sequence shown here is derived from an EMBL/GenBank/DDBJ whole genome shotgun (WGS) entry which is preliminary data.</text>
</comment>
<gene>
    <name evidence="8" type="ORF">A5635_00555</name>
</gene>
<dbReference type="GO" id="GO:0030170">
    <property type="term" value="F:pyridoxal phosphate binding"/>
    <property type="evidence" value="ECO:0007669"/>
    <property type="project" value="InterPro"/>
</dbReference>
<dbReference type="InterPro" id="IPR004839">
    <property type="entry name" value="Aminotransferase_I/II_large"/>
</dbReference>